<evidence type="ECO:0000256" key="5">
    <source>
        <dbReference type="ARBA" id="ARBA00022691"/>
    </source>
</evidence>
<keyword evidence="8 10" id="KW-0411">Iron-sulfur</keyword>
<comment type="similarity">
    <text evidence="10">Belongs to the DPH1/DPH2 family.</text>
</comment>
<evidence type="ECO:0000256" key="9">
    <source>
        <dbReference type="ARBA" id="ARBA00048403"/>
    </source>
</evidence>
<dbReference type="InterPro" id="IPR016435">
    <property type="entry name" value="DPH1/DPH2"/>
</dbReference>
<evidence type="ECO:0000256" key="2">
    <source>
        <dbReference type="ARBA" id="ARBA00005156"/>
    </source>
</evidence>
<dbReference type="NCBIfam" id="TIGR03682">
    <property type="entry name" value="arCOG04112"/>
    <property type="match status" value="1"/>
</dbReference>
<dbReference type="PANTHER" id="PTHR10762">
    <property type="entry name" value="DIPHTHAMIDE BIOSYNTHESIS PROTEIN"/>
    <property type="match status" value="1"/>
</dbReference>
<dbReference type="GO" id="GO:0017183">
    <property type="term" value="P:protein histidyl modification to diphthamide"/>
    <property type="evidence" value="ECO:0007669"/>
    <property type="project" value="UniProtKB-UniRule"/>
</dbReference>
<protein>
    <recommendedName>
        <fullName evidence="3 10">2-(3-amino-3-carboxypropyl)histidine synthase</fullName>
        <ecNumber evidence="3 10">2.5.1.108</ecNumber>
    </recommendedName>
</protein>
<comment type="cofactor">
    <cofactor evidence="1 10">
        <name>[4Fe-4S] cluster</name>
        <dbReference type="ChEBI" id="CHEBI:49883"/>
    </cofactor>
</comment>
<evidence type="ECO:0000256" key="6">
    <source>
        <dbReference type="ARBA" id="ARBA00022723"/>
    </source>
</evidence>
<proteinExistence type="inferred from homology"/>
<keyword evidence="5 10" id="KW-0949">S-adenosyl-L-methionine</keyword>
<dbReference type="GO" id="GO:0051539">
    <property type="term" value="F:4 iron, 4 sulfur cluster binding"/>
    <property type="evidence" value="ECO:0007669"/>
    <property type="project" value="UniProtKB-UniRule"/>
</dbReference>
<gene>
    <name evidence="11" type="primary">dph2</name>
    <name evidence="11" type="ORF">IPJ89_05485</name>
</gene>
<dbReference type="Gene3D" id="3.40.50.11840">
    <property type="entry name" value="Diphthamide synthesis DPH1/DPH2 domain 1"/>
    <property type="match status" value="1"/>
</dbReference>
<evidence type="ECO:0000313" key="11">
    <source>
        <dbReference type="EMBL" id="QQR92568.1"/>
    </source>
</evidence>
<dbReference type="Gene3D" id="3.40.50.11850">
    <property type="entry name" value="Diphthamide synthesis DPH1/DPH2 domain 2"/>
    <property type="match status" value="1"/>
</dbReference>
<dbReference type="AlphaFoldDB" id="A0A7T9DJM9"/>
<dbReference type="PANTHER" id="PTHR10762:SF1">
    <property type="entry name" value="2-(3-AMINO-3-CARBOXYPROPYL)HISTIDINE SYNTHASE SUBUNIT 1"/>
    <property type="match status" value="1"/>
</dbReference>
<keyword evidence="4 10" id="KW-0808">Transferase</keyword>
<dbReference type="Gene3D" id="3.40.50.11860">
    <property type="entry name" value="Diphthamide synthesis DPH1/DPH2 domain 3"/>
    <property type="match status" value="1"/>
</dbReference>
<keyword evidence="6 10" id="KW-0479">Metal-binding</keyword>
<evidence type="ECO:0000256" key="8">
    <source>
        <dbReference type="ARBA" id="ARBA00023014"/>
    </source>
</evidence>
<dbReference type="GO" id="GO:0090560">
    <property type="term" value="F:2-(3-amino-3-carboxypropyl)histidine synthase activity"/>
    <property type="evidence" value="ECO:0007669"/>
    <property type="project" value="UniProtKB-UniRule"/>
</dbReference>
<dbReference type="EMBL" id="CP064981">
    <property type="protein sequence ID" value="QQR92568.1"/>
    <property type="molecule type" value="Genomic_DNA"/>
</dbReference>
<dbReference type="InterPro" id="IPR035435">
    <property type="entry name" value="DPH1/DPH2_euk_archaea"/>
</dbReference>
<dbReference type="SFLD" id="SFLDS00032">
    <property type="entry name" value="Radical_SAM_3-amino-3-carboxyp"/>
    <property type="match status" value="1"/>
</dbReference>
<dbReference type="InterPro" id="IPR022428">
    <property type="entry name" value="Dph2_arc"/>
</dbReference>
<evidence type="ECO:0000256" key="4">
    <source>
        <dbReference type="ARBA" id="ARBA00022679"/>
    </source>
</evidence>
<dbReference type="Pfam" id="PF01866">
    <property type="entry name" value="Diphthamide_syn"/>
    <property type="match status" value="1"/>
</dbReference>
<evidence type="ECO:0000256" key="1">
    <source>
        <dbReference type="ARBA" id="ARBA00001966"/>
    </source>
</evidence>
<dbReference type="Proteomes" id="UP000596004">
    <property type="component" value="Chromosome"/>
</dbReference>
<evidence type="ECO:0000256" key="7">
    <source>
        <dbReference type="ARBA" id="ARBA00023004"/>
    </source>
</evidence>
<dbReference type="PIRSF" id="PIRSF004967">
    <property type="entry name" value="DPH1"/>
    <property type="match status" value="1"/>
</dbReference>
<dbReference type="InterPro" id="IPR042263">
    <property type="entry name" value="DPH1/DPH2_1"/>
</dbReference>
<dbReference type="FunFam" id="3.40.50.11860:FF:000001">
    <property type="entry name" value="2-(3-amino-3-carboxypropyl)histidine synthase subunit 2"/>
    <property type="match status" value="1"/>
</dbReference>
<evidence type="ECO:0000256" key="3">
    <source>
        <dbReference type="ARBA" id="ARBA00012221"/>
    </source>
</evidence>
<dbReference type="NCBIfam" id="TIGR00322">
    <property type="entry name" value="diphth2_R"/>
    <property type="match status" value="1"/>
</dbReference>
<evidence type="ECO:0000256" key="10">
    <source>
        <dbReference type="PIRNR" id="PIRNR004967"/>
    </source>
</evidence>
<name>A0A7T9DJM9_9ARCH</name>
<keyword evidence="10" id="KW-0004">4Fe-4S</keyword>
<accession>A0A7T9DJM9</accession>
<dbReference type="GO" id="GO:0046872">
    <property type="term" value="F:metal ion binding"/>
    <property type="evidence" value="ECO:0007669"/>
    <property type="project" value="UniProtKB-KW"/>
</dbReference>
<sequence length="338" mass="38054">MDSRIHLHELIAQVKQRNPQLVCLQIPEGLKFNVTEIEDAFSKENIPVITILDPSFGACDIADDKAKLLGADLLVHFGHAKMMHTAQNVIYWPVFYDFDDRFVQDAVAALKKDTFFSAHKKIGLFVTIQFHSNLEKIRKGLEEGGFEVHTGKGDLLEGQILGCDASARNTISEKCDAFLYFGDGYFHSLAVAYASDKPTYQFNPFTKELEHLNAYREKLLRVRSGLINKAMDAQTFGIIVCTKKGQMRKTLALKTKAMLEEAGKKAYLFCMDHITPQSLIGVQCDAYVNTACTRIAIDDAQNYTKPMLTPAEVEILVGQRTFANYKLDEIRHFGTKVE</sequence>
<dbReference type="UniPathway" id="UPA00559"/>
<reference evidence="11" key="1">
    <citation type="submission" date="2020-11" db="EMBL/GenBank/DDBJ databases">
        <title>Connecting structure to function with the recovery of over 1000 high-quality activated sludge metagenome-assembled genomes encoding full-length rRNA genes using long-read sequencing.</title>
        <authorList>
            <person name="Singleton C.M."/>
            <person name="Petriglieri F."/>
            <person name="Kristensen J.M."/>
            <person name="Kirkegaard R.H."/>
            <person name="Michaelsen T.Y."/>
            <person name="Andersen M.H."/>
            <person name="Karst S.M."/>
            <person name="Dueholm M.S."/>
            <person name="Nielsen P.H."/>
            <person name="Albertsen M."/>
        </authorList>
    </citation>
    <scope>NUCLEOTIDE SEQUENCE</scope>
    <source>
        <strain evidence="11">Fred_18-Q3-R57-64_BAT3C.431</strain>
    </source>
</reference>
<dbReference type="InterPro" id="IPR042264">
    <property type="entry name" value="DPH1/DPH2_2"/>
</dbReference>
<comment type="function">
    <text evidence="10">Catalyzes the first step of diphthamide biosynthesis, i.e. the transfer of the 3-amino-3-carboxypropyl group from S-adenosyl-L-methionine (SAM) to the C2 position of the imidazole ring of the target histidine residue in translation elongation factor 2 (EF-2).</text>
</comment>
<organism evidence="11">
    <name type="scientific">Candidatus Iainarchaeum sp</name>
    <dbReference type="NCBI Taxonomy" id="3101447"/>
    <lineage>
        <taxon>Archaea</taxon>
        <taxon>Candidatus Iainarchaeota</taxon>
        <taxon>Candidatus Iainarchaeia</taxon>
        <taxon>Candidatus Iainarchaeales</taxon>
        <taxon>Candidatus Iainarchaeaceae</taxon>
        <taxon>Candidatus Iainarchaeum</taxon>
    </lineage>
</organism>
<comment type="catalytic activity">
    <reaction evidence="9 10">
        <text>L-histidyl-[translation elongation factor 2] + S-adenosyl-L-methionine = 2-[(3S)-amino-3-carboxypropyl]-L-histidyl-[translation elongation factor 2] + S-methyl-5'-thioadenosine + H(+)</text>
        <dbReference type="Rhea" id="RHEA:36783"/>
        <dbReference type="Rhea" id="RHEA-COMP:9748"/>
        <dbReference type="Rhea" id="RHEA-COMP:9749"/>
        <dbReference type="ChEBI" id="CHEBI:15378"/>
        <dbReference type="ChEBI" id="CHEBI:17509"/>
        <dbReference type="ChEBI" id="CHEBI:29979"/>
        <dbReference type="ChEBI" id="CHEBI:59789"/>
        <dbReference type="ChEBI" id="CHEBI:73995"/>
        <dbReference type="EC" id="2.5.1.108"/>
    </reaction>
</comment>
<comment type="pathway">
    <text evidence="2 10">Protein modification; peptidyl-diphthamide biosynthesis.</text>
</comment>
<keyword evidence="7 10" id="KW-0408">Iron</keyword>
<dbReference type="EC" id="2.5.1.108" evidence="3 10"/>
<dbReference type="InterPro" id="IPR042265">
    <property type="entry name" value="DPH1/DPH2_3"/>
</dbReference>